<proteinExistence type="predicted"/>
<gene>
    <name evidence="2" type="ORF">ACJMK2_041683</name>
</gene>
<dbReference type="EMBL" id="JBJQND010000008">
    <property type="protein sequence ID" value="KAL3868931.1"/>
    <property type="molecule type" value="Genomic_DNA"/>
</dbReference>
<evidence type="ECO:0000313" key="3">
    <source>
        <dbReference type="Proteomes" id="UP001634394"/>
    </source>
</evidence>
<evidence type="ECO:0000256" key="1">
    <source>
        <dbReference type="SAM" id="MobiDB-lite"/>
    </source>
</evidence>
<evidence type="ECO:0000313" key="2">
    <source>
        <dbReference type="EMBL" id="KAL3868931.1"/>
    </source>
</evidence>
<keyword evidence="3" id="KW-1185">Reference proteome</keyword>
<accession>A0ABD3W6A7</accession>
<organism evidence="2 3">
    <name type="scientific">Sinanodonta woodiana</name>
    <name type="common">Chinese pond mussel</name>
    <name type="synonym">Anodonta woodiana</name>
    <dbReference type="NCBI Taxonomy" id="1069815"/>
    <lineage>
        <taxon>Eukaryota</taxon>
        <taxon>Metazoa</taxon>
        <taxon>Spiralia</taxon>
        <taxon>Lophotrochozoa</taxon>
        <taxon>Mollusca</taxon>
        <taxon>Bivalvia</taxon>
        <taxon>Autobranchia</taxon>
        <taxon>Heteroconchia</taxon>
        <taxon>Palaeoheterodonta</taxon>
        <taxon>Unionida</taxon>
        <taxon>Unionoidea</taxon>
        <taxon>Unionidae</taxon>
        <taxon>Unioninae</taxon>
        <taxon>Sinanodonta</taxon>
    </lineage>
</organism>
<feature type="compositionally biased region" description="Basic residues" evidence="1">
    <location>
        <begin position="159"/>
        <end position="169"/>
    </location>
</feature>
<comment type="caution">
    <text evidence="2">The sequence shown here is derived from an EMBL/GenBank/DDBJ whole genome shotgun (WGS) entry which is preliminary data.</text>
</comment>
<dbReference type="AlphaFoldDB" id="A0ABD3W6A7"/>
<dbReference type="Proteomes" id="UP001634394">
    <property type="component" value="Unassembled WGS sequence"/>
</dbReference>
<sequence>MKFSKSAGRVEETGFPIQTKIVPIFQENFIHNIDHNGNKVHDQTGKKRVKWLDECVQSSKDVHCETIQEVKDEEYYTNNSLIFDIDRGALPEGSDVFKKTLKDLREEQQDNAKLSTCIIVEKPTTFCKGRGNINKPITMKTVRGQGAKGHSSKTLQMGHKLHSKRMGQA</sequence>
<name>A0ABD3W6A7_SINWO</name>
<reference evidence="2 3" key="1">
    <citation type="submission" date="2024-11" db="EMBL/GenBank/DDBJ databases">
        <title>Chromosome-level genome assembly of the freshwater bivalve Anodonta woodiana.</title>
        <authorList>
            <person name="Chen X."/>
        </authorList>
    </citation>
    <scope>NUCLEOTIDE SEQUENCE [LARGE SCALE GENOMIC DNA]</scope>
    <source>
        <strain evidence="2">MN2024</strain>
        <tissue evidence="2">Gills</tissue>
    </source>
</reference>
<protein>
    <submittedName>
        <fullName evidence="2">Uncharacterized protein</fullName>
    </submittedName>
</protein>
<feature type="region of interest" description="Disordered" evidence="1">
    <location>
        <begin position="144"/>
        <end position="169"/>
    </location>
</feature>